<evidence type="ECO:0000313" key="3">
    <source>
        <dbReference type="Proteomes" id="UP000824890"/>
    </source>
</evidence>
<organism evidence="2 3">
    <name type="scientific">Brassica napus</name>
    <name type="common">Rape</name>
    <dbReference type="NCBI Taxonomy" id="3708"/>
    <lineage>
        <taxon>Eukaryota</taxon>
        <taxon>Viridiplantae</taxon>
        <taxon>Streptophyta</taxon>
        <taxon>Embryophyta</taxon>
        <taxon>Tracheophyta</taxon>
        <taxon>Spermatophyta</taxon>
        <taxon>Magnoliopsida</taxon>
        <taxon>eudicotyledons</taxon>
        <taxon>Gunneridae</taxon>
        <taxon>Pentapetalae</taxon>
        <taxon>rosids</taxon>
        <taxon>malvids</taxon>
        <taxon>Brassicales</taxon>
        <taxon>Brassicaceae</taxon>
        <taxon>Brassiceae</taxon>
        <taxon>Brassica</taxon>
    </lineage>
</organism>
<sequence length="67" mass="7001">MRKHGDVSPKPTTSDGGVVSRSARTSFRALFRVISSGASTVARSAASAASSAVNRDVESLHDQVKNK</sequence>
<evidence type="ECO:0000313" key="2">
    <source>
        <dbReference type="EMBL" id="KAH0850760.1"/>
    </source>
</evidence>
<protein>
    <submittedName>
        <fullName evidence="2">Uncharacterized protein</fullName>
    </submittedName>
</protein>
<comment type="caution">
    <text evidence="2">The sequence shown here is derived from an EMBL/GenBank/DDBJ whole genome shotgun (WGS) entry which is preliminary data.</text>
</comment>
<feature type="compositionally biased region" description="Basic and acidic residues" evidence="1">
    <location>
        <begin position="55"/>
        <end position="67"/>
    </location>
</feature>
<gene>
    <name evidence="2" type="ORF">HID58_095261</name>
</gene>
<proteinExistence type="predicted"/>
<reference evidence="2 3" key="1">
    <citation type="submission" date="2021-05" db="EMBL/GenBank/DDBJ databases">
        <title>Genome Assembly of Synthetic Allotetraploid Brassica napus Reveals Homoeologous Exchanges between Subgenomes.</title>
        <authorList>
            <person name="Davis J.T."/>
        </authorList>
    </citation>
    <scope>NUCLEOTIDE SEQUENCE [LARGE SCALE GENOMIC DNA]</scope>
    <source>
        <strain evidence="3">cv. Da-Ae</strain>
        <tissue evidence="2">Seedling</tissue>
    </source>
</reference>
<dbReference type="Proteomes" id="UP000824890">
    <property type="component" value="Unassembled WGS sequence"/>
</dbReference>
<evidence type="ECO:0000256" key="1">
    <source>
        <dbReference type="SAM" id="MobiDB-lite"/>
    </source>
</evidence>
<feature type="region of interest" description="Disordered" evidence="1">
    <location>
        <begin position="1"/>
        <end position="21"/>
    </location>
</feature>
<feature type="region of interest" description="Disordered" evidence="1">
    <location>
        <begin position="47"/>
        <end position="67"/>
    </location>
</feature>
<accession>A0ABQ7X4A2</accession>
<dbReference type="EMBL" id="JAGKQM010001948">
    <property type="protein sequence ID" value="KAH0850760.1"/>
    <property type="molecule type" value="Genomic_DNA"/>
</dbReference>
<keyword evidence="3" id="KW-1185">Reference proteome</keyword>
<name>A0ABQ7X4A2_BRANA</name>